<evidence type="ECO:0000313" key="2">
    <source>
        <dbReference type="Proteomes" id="UP000828941"/>
    </source>
</evidence>
<organism evidence="1 2">
    <name type="scientific">Bauhinia variegata</name>
    <name type="common">Purple orchid tree</name>
    <name type="synonym">Phanera variegata</name>
    <dbReference type="NCBI Taxonomy" id="167791"/>
    <lineage>
        <taxon>Eukaryota</taxon>
        <taxon>Viridiplantae</taxon>
        <taxon>Streptophyta</taxon>
        <taxon>Embryophyta</taxon>
        <taxon>Tracheophyta</taxon>
        <taxon>Spermatophyta</taxon>
        <taxon>Magnoliopsida</taxon>
        <taxon>eudicotyledons</taxon>
        <taxon>Gunneridae</taxon>
        <taxon>Pentapetalae</taxon>
        <taxon>rosids</taxon>
        <taxon>fabids</taxon>
        <taxon>Fabales</taxon>
        <taxon>Fabaceae</taxon>
        <taxon>Cercidoideae</taxon>
        <taxon>Cercideae</taxon>
        <taxon>Bauhiniinae</taxon>
        <taxon>Bauhinia</taxon>
    </lineage>
</organism>
<dbReference type="Proteomes" id="UP000828941">
    <property type="component" value="Chromosome 6"/>
</dbReference>
<keyword evidence="2" id="KW-1185">Reference proteome</keyword>
<comment type="caution">
    <text evidence="1">The sequence shown here is derived from an EMBL/GenBank/DDBJ whole genome shotgun (WGS) entry which is preliminary data.</text>
</comment>
<gene>
    <name evidence="1" type="ORF">L6164_013378</name>
</gene>
<evidence type="ECO:0000313" key="1">
    <source>
        <dbReference type="EMBL" id="KAI4334660.1"/>
    </source>
</evidence>
<reference evidence="1 2" key="1">
    <citation type="journal article" date="2022" name="DNA Res.">
        <title>Chromosomal-level genome assembly of the orchid tree Bauhinia variegata (Leguminosae; Cercidoideae) supports the allotetraploid origin hypothesis of Bauhinia.</title>
        <authorList>
            <person name="Zhong Y."/>
            <person name="Chen Y."/>
            <person name="Zheng D."/>
            <person name="Pang J."/>
            <person name="Liu Y."/>
            <person name="Luo S."/>
            <person name="Meng S."/>
            <person name="Qian L."/>
            <person name="Wei D."/>
            <person name="Dai S."/>
            <person name="Zhou R."/>
        </authorList>
    </citation>
    <scope>NUCLEOTIDE SEQUENCE [LARGE SCALE GENOMIC DNA]</scope>
    <source>
        <strain evidence="1">BV-YZ2020</strain>
    </source>
</reference>
<sequence>MRMKKSTKWVWVSFLIILLVEGWFCEGCWKQERDALLHLQAQFNEPVGYDISDCCLWDYVECNNTTRRVARLTLSGRWYKWVGNWYLNISDFQAFEALESLDLSFNSILGCVQNKGAGSAENLSFSFSNLKHLDLGHNFLNNSGILSSSKGTLSWPSNFEVLDLSYNSFGNDIISSFRELKYLKQLDLSGNQLEGSVDINELYGLTKLEILDLSYNNISSVVARQGIKMSLSNVSALHLDGCKIDGNMLRKSLRPFPYIKNIYLNQNQFKGTILARDFGELNNLEHLELSFSSNITNEFFESIGSLTSLKVLSMRSCGINGTLPIGGKLLLSF</sequence>
<accession>A0ACB9NE06</accession>
<proteinExistence type="predicted"/>
<dbReference type="EMBL" id="CM039431">
    <property type="protein sequence ID" value="KAI4334660.1"/>
    <property type="molecule type" value="Genomic_DNA"/>
</dbReference>
<protein>
    <submittedName>
        <fullName evidence="1">Uncharacterized protein</fullName>
    </submittedName>
</protein>
<name>A0ACB9NE06_BAUVA</name>